<feature type="domain" description="PAS" evidence="7">
    <location>
        <begin position="83"/>
        <end position="154"/>
    </location>
</feature>
<dbReference type="GO" id="GO:0005634">
    <property type="term" value="C:nucleus"/>
    <property type="evidence" value="ECO:0007669"/>
    <property type="project" value="UniProtKB-SubCell"/>
</dbReference>
<dbReference type="InterPro" id="IPR000014">
    <property type="entry name" value="PAS"/>
</dbReference>
<name>A0A8C5GM24_GOUWI</name>
<dbReference type="Ensembl" id="ENSGWIT00000035155.1">
    <property type="protein sequence ID" value="ENSGWIP00000032296.1"/>
    <property type="gene ID" value="ENSGWIG00000016637.1"/>
</dbReference>
<evidence type="ECO:0000259" key="7">
    <source>
        <dbReference type="PROSITE" id="PS50112"/>
    </source>
</evidence>
<feature type="compositionally biased region" description="Polar residues" evidence="6">
    <location>
        <begin position="339"/>
        <end position="349"/>
    </location>
</feature>
<dbReference type="GO" id="GO:0000977">
    <property type="term" value="F:RNA polymerase II transcription regulatory region sequence-specific DNA binding"/>
    <property type="evidence" value="ECO:0007669"/>
    <property type="project" value="TreeGrafter"/>
</dbReference>
<evidence type="ECO:0000313" key="9">
    <source>
        <dbReference type="Proteomes" id="UP000694680"/>
    </source>
</evidence>
<reference evidence="8" key="1">
    <citation type="submission" date="2020-06" db="EMBL/GenBank/DDBJ databases">
        <authorList>
            <consortium name="Wellcome Sanger Institute Data Sharing"/>
        </authorList>
    </citation>
    <scope>NUCLEOTIDE SEQUENCE [LARGE SCALE GENOMIC DNA]</scope>
</reference>
<comment type="subcellular location">
    <subcellularLocation>
        <location evidence="1">Nucleus</location>
    </subcellularLocation>
</comment>
<reference evidence="8" key="2">
    <citation type="submission" date="2025-08" db="UniProtKB">
        <authorList>
            <consortium name="Ensembl"/>
        </authorList>
    </citation>
    <scope>IDENTIFICATION</scope>
</reference>
<evidence type="ECO:0000256" key="3">
    <source>
        <dbReference type="ARBA" id="ARBA00023125"/>
    </source>
</evidence>
<protein>
    <submittedName>
        <fullName evidence="8">Neuronal PAS domain-containing protein 4-like</fullName>
    </submittedName>
</protein>
<evidence type="ECO:0000256" key="1">
    <source>
        <dbReference type="ARBA" id="ARBA00004123"/>
    </source>
</evidence>
<dbReference type="SUPFAM" id="SSF55785">
    <property type="entry name" value="PYP-like sensor domain (PAS domain)"/>
    <property type="match status" value="2"/>
</dbReference>
<evidence type="ECO:0000256" key="5">
    <source>
        <dbReference type="ARBA" id="ARBA00023242"/>
    </source>
</evidence>
<dbReference type="InterPro" id="IPR035965">
    <property type="entry name" value="PAS-like_dom_sf"/>
</dbReference>
<dbReference type="PANTHER" id="PTHR23043">
    <property type="entry name" value="HYPOXIA-INDUCIBLE FACTOR 1 ALPHA"/>
    <property type="match status" value="1"/>
</dbReference>
<reference evidence="8" key="3">
    <citation type="submission" date="2025-09" db="UniProtKB">
        <authorList>
            <consortium name="Ensembl"/>
        </authorList>
    </citation>
    <scope>IDENTIFICATION</scope>
</reference>
<keyword evidence="4" id="KW-0804">Transcription</keyword>
<keyword evidence="5" id="KW-0539">Nucleus</keyword>
<dbReference type="PROSITE" id="PS50112">
    <property type="entry name" value="PAS"/>
    <property type="match status" value="1"/>
</dbReference>
<dbReference type="Pfam" id="PF08447">
    <property type="entry name" value="PAS_3"/>
    <property type="match status" value="1"/>
</dbReference>
<dbReference type="Gene3D" id="3.30.450.20">
    <property type="entry name" value="PAS domain"/>
    <property type="match status" value="2"/>
</dbReference>
<gene>
    <name evidence="8" type="primary">npas4l</name>
</gene>
<dbReference type="AlphaFoldDB" id="A0A8C5GM24"/>
<keyword evidence="3" id="KW-0238">DNA-binding</keyword>
<evidence type="ECO:0000256" key="4">
    <source>
        <dbReference type="ARBA" id="ARBA00023163"/>
    </source>
</evidence>
<evidence type="ECO:0000256" key="2">
    <source>
        <dbReference type="ARBA" id="ARBA00023015"/>
    </source>
</evidence>
<dbReference type="Pfam" id="PF23183">
    <property type="entry name" value="bHLH_NPAS4"/>
    <property type="match status" value="1"/>
</dbReference>
<accession>A0A8C5GM24</accession>
<dbReference type="PANTHER" id="PTHR23043:SF37">
    <property type="entry name" value="NPAS4 PROTEIN"/>
    <property type="match status" value="1"/>
</dbReference>
<dbReference type="InterPro" id="IPR013655">
    <property type="entry name" value="PAS_fold_3"/>
</dbReference>
<dbReference type="CDD" id="cd00130">
    <property type="entry name" value="PAS"/>
    <property type="match status" value="2"/>
</dbReference>
<evidence type="ECO:0000256" key="6">
    <source>
        <dbReference type="SAM" id="MobiDB-lite"/>
    </source>
</evidence>
<dbReference type="InterPro" id="IPR056192">
    <property type="entry name" value="bHLH_NPAS4"/>
</dbReference>
<organism evidence="8 9">
    <name type="scientific">Gouania willdenowi</name>
    <name type="common">Blunt-snouted clingfish</name>
    <name type="synonym">Lepadogaster willdenowi</name>
    <dbReference type="NCBI Taxonomy" id="441366"/>
    <lineage>
        <taxon>Eukaryota</taxon>
        <taxon>Metazoa</taxon>
        <taxon>Chordata</taxon>
        <taxon>Craniata</taxon>
        <taxon>Vertebrata</taxon>
        <taxon>Euteleostomi</taxon>
        <taxon>Actinopterygii</taxon>
        <taxon>Neopterygii</taxon>
        <taxon>Teleostei</taxon>
        <taxon>Neoteleostei</taxon>
        <taxon>Acanthomorphata</taxon>
        <taxon>Ovalentaria</taxon>
        <taxon>Blenniimorphae</taxon>
        <taxon>Blenniiformes</taxon>
        <taxon>Gobiesocoidei</taxon>
        <taxon>Gobiesocidae</taxon>
        <taxon>Gobiesocinae</taxon>
        <taxon>Gouania</taxon>
    </lineage>
</organism>
<dbReference type="GO" id="GO:0000981">
    <property type="term" value="F:DNA-binding transcription factor activity, RNA polymerase II-specific"/>
    <property type="evidence" value="ECO:0007669"/>
    <property type="project" value="TreeGrafter"/>
</dbReference>
<dbReference type="Proteomes" id="UP000694680">
    <property type="component" value="Chromosome 15"/>
</dbReference>
<dbReference type="SMART" id="SM00091">
    <property type="entry name" value="PAS"/>
    <property type="match status" value="2"/>
</dbReference>
<proteinExistence type="predicted"/>
<keyword evidence="9" id="KW-1185">Reference proteome</keyword>
<sequence length="768" mass="85587">MFSHRCTKGASKARRDQINHEIRNMRALLPISQEEQERLSYLHSMAAICTYIRKSVVFQGETGTKITFSLLFEGLPAGDGLSCSLQYETFLQALHGFILVTTTQGRLVYVSENIPEFTGISMVDVLQGETIYDMVEQSDVEIVKSNLDMEKDKSSERSFICCMQTSKAFKLLHGSCCSLTVRGSFRSLHQPSTPTEALFTSDETLFLCSVAYFLGHEAKNVIGRSWYSFVHPEDLMLSADSHRIQADEGVQVELVLRFQCIDLSWTWIYIRADRDSENQSISCTNFIIRYMNNKLTACLCLMHCNTFLTNSSDFRSDTEAKFLRDKLSSSTNAFRFSPVPNSCEASSPASRPHVQSAKCLKRQRTSDGQREKLGVRVRTELEWDMCHIEWSSSSPGDSSPVSQGHISTFFTPPYSPASSSSIFHSEELDHDLLIDVHEHPDQLVSSAESSPSYYPYPEAGLTCHPSPSHSLPSHSLPSPAAEQTYEHGAFGEDAPLALLSASSPSYDSQPCTANARLVPDCLSVYDMCESPVDCALHPDDLVIIEQPQESALMELHHVPQHTGLQTPNPSPTSTEPNQYNEREQVEISILAQQISSLASSFDMNHRLNQSLDQPNTSCALLSASHWLHDRPHSLEKSPKYELPLDYMFDFILKDLDVPSKEAPHIYQQGSVGRTGPIDLEHHHHNPGLHQLNQHTHSVFLQGNFTVHISDIKHSKAVLVLTFGVHVLNVGLPVRVHSTSEVKGVTSKHCILIRGRGNANSDLSLASGI</sequence>
<keyword evidence="2" id="KW-0805">Transcription regulation</keyword>
<feature type="region of interest" description="Disordered" evidence="6">
    <location>
        <begin position="339"/>
        <end position="372"/>
    </location>
</feature>
<evidence type="ECO:0000313" key="8">
    <source>
        <dbReference type="Ensembl" id="ENSGWIP00000032296.1"/>
    </source>
</evidence>